<sequence>MVDSTFLRLINLRSPPSTTAHSGLRLCISALHALHSHYTTSTSTSTTKDPKHYNNNNNNNNGKWFTLPPFTPTLNGAALGKEISARSSQSKADVSTTALKWVLKCCPDLPRSLVQKLFRLRQ</sequence>
<proteinExistence type="predicted"/>
<organism evidence="1 2">
    <name type="scientific">Castanea mollissima</name>
    <name type="common">Chinese chestnut</name>
    <dbReference type="NCBI Taxonomy" id="60419"/>
    <lineage>
        <taxon>Eukaryota</taxon>
        <taxon>Viridiplantae</taxon>
        <taxon>Streptophyta</taxon>
        <taxon>Embryophyta</taxon>
        <taxon>Tracheophyta</taxon>
        <taxon>Spermatophyta</taxon>
        <taxon>Magnoliopsida</taxon>
        <taxon>eudicotyledons</taxon>
        <taxon>Gunneridae</taxon>
        <taxon>Pentapetalae</taxon>
        <taxon>rosids</taxon>
        <taxon>fabids</taxon>
        <taxon>Fagales</taxon>
        <taxon>Fagaceae</taxon>
        <taxon>Castanea</taxon>
    </lineage>
</organism>
<accession>A0A8J4RR45</accession>
<dbReference type="EMBL" id="JRKL02000484">
    <property type="protein sequence ID" value="KAF3970923.1"/>
    <property type="molecule type" value="Genomic_DNA"/>
</dbReference>
<evidence type="ECO:0000313" key="1">
    <source>
        <dbReference type="EMBL" id="KAF3970923.1"/>
    </source>
</evidence>
<protein>
    <submittedName>
        <fullName evidence="1">Uncharacterized protein</fullName>
    </submittedName>
</protein>
<dbReference type="AlphaFoldDB" id="A0A8J4RR45"/>
<gene>
    <name evidence="1" type="ORF">CMV_005413</name>
</gene>
<dbReference type="Proteomes" id="UP000737018">
    <property type="component" value="Unassembled WGS sequence"/>
</dbReference>
<dbReference type="OrthoDB" id="1748255at2759"/>
<name>A0A8J4RR45_9ROSI</name>
<feature type="non-terminal residue" evidence="1">
    <location>
        <position position="122"/>
    </location>
</feature>
<evidence type="ECO:0000313" key="2">
    <source>
        <dbReference type="Proteomes" id="UP000737018"/>
    </source>
</evidence>
<reference evidence="1" key="1">
    <citation type="submission" date="2020-03" db="EMBL/GenBank/DDBJ databases">
        <title>Castanea mollissima Vanexum genome sequencing.</title>
        <authorList>
            <person name="Staton M."/>
        </authorList>
    </citation>
    <scope>NUCLEOTIDE SEQUENCE</scope>
    <source>
        <tissue evidence="1">Leaf</tissue>
    </source>
</reference>
<comment type="caution">
    <text evidence="1">The sequence shown here is derived from an EMBL/GenBank/DDBJ whole genome shotgun (WGS) entry which is preliminary data.</text>
</comment>
<keyword evidence="2" id="KW-1185">Reference proteome</keyword>